<comment type="caution">
    <text evidence="1">The sequence shown here is derived from an EMBL/GenBank/DDBJ whole genome shotgun (WGS) entry which is preliminary data.</text>
</comment>
<dbReference type="PANTHER" id="PTHR43313:SF1">
    <property type="entry name" value="3BETA-HYDROXYSTEROID DEHYDROGENASE DHS-16"/>
    <property type="match status" value="1"/>
</dbReference>
<evidence type="ECO:0000313" key="1">
    <source>
        <dbReference type="EMBL" id="PPU95312.1"/>
    </source>
</evidence>
<sequence>MVSTALRSGRSVVVTHAGAGLGRDVALGLAAKGYIIFGTAVSAAEVSDLRDASGGRVSLTVCDMTKAMSVQAWAGGVTDALGSAGLHLLINNARILTQGPVELLQLDAIRHEFECNVFGAISATNAFLPALRMARGRIVQIGSWMANLPLPFSGPSEASHAAIEVFSAVYRAELKPFGIEIVVACIGDMTTSGPAKAAALARIADAMTSGQRKLYGKTFGTAAATLSTLTPTDITSAAAAARVVEIAEQHPAPSRTAVGRTAERMLRAAREKPDAELDALRLSLVGLS</sequence>
<proteinExistence type="predicted"/>
<dbReference type="GO" id="GO:0008202">
    <property type="term" value="P:steroid metabolic process"/>
    <property type="evidence" value="ECO:0007669"/>
    <property type="project" value="TreeGrafter"/>
</dbReference>
<dbReference type="RefSeq" id="WP_046980620.1">
    <property type="nucleotide sequence ID" value="NZ_CP043476.1"/>
</dbReference>
<dbReference type="PRINTS" id="PR00081">
    <property type="entry name" value="GDHRDH"/>
</dbReference>
<gene>
    <name evidence="1" type="ORF">XhyaCFBP1156_19335</name>
</gene>
<dbReference type="InterPro" id="IPR036291">
    <property type="entry name" value="NAD(P)-bd_dom_sf"/>
</dbReference>
<name>A0A2S7EQB5_9XANT</name>
<keyword evidence="2" id="KW-1185">Reference proteome</keyword>
<accession>A0A2S7EQB5</accession>
<dbReference type="Proteomes" id="UP000238261">
    <property type="component" value="Unassembled WGS sequence"/>
</dbReference>
<dbReference type="InterPro" id="IPR002347">
    <property type="entry name" value="SDR_fam"/>
</dbReference>
<evidence type="ECO:0000313" key="2">
    <source>
        <dbReference type="Proteomes" id="UP000238261"/>
    </source>
</evidence>
<dbReference type="Gene3D" id="3.40.50.720">
    <property type="entry name" value="NAD(P)-binding Rossmann-like Domain"/>
    <property type="match status" value="1"/>
</dbReference>
<reference evidence="2" key="1">
    <citation type="submission" date="2016-08" db="EMBL/GenBank/DDBJ databases">
        <authorList>
            <person name="Merda D."/>
            <person name="Briand M."/>
            <person name="Taghouti G."/>
            <person name="Carrere S."/>
            <person name="Gouzy J."/>
            <person name="Portier P."/>
            <person name="Jacques M.-A."/>
            <person name="Fischer-Le Saux M."/>
        </authorList>
    </citation>
    <scope>NUCLEOTIDE SEQUENCE [LARGE SCALE GENOMIC DNA]</scope>
    <source>
        <strain evidence="2">CFBP1156</strain>
    </source>
</reference>
<dbReference type="EMBL" id="MDEG01000030">
    <property type="protein sequence ID" value="PPU95312.1"/>
    <property type="molecule type" value="Genomic_DNA"/>
</dbReference>
<dbReference type="GO" id="GO:0016491">
    <property type="term" value="F:oxidoreductase activity"/>
    <property type="evidence" value="ECO:0007669"/>
    <property type="project" value="TreeGrafter"/>
</dbReference>
<dbReference type="OrthoDB" id="9810734at2"/>
<dbReference type="SUPFAM" id="SSF51735">
    <property type="entry name" value="NAD(P)-binding Rossmann-fold domains"/>
    <property type="match status" value="1"/>
</dbReference>
<protein>
    <submittedName>
        <fullName evidence="1">Oxidoreductase</fullName>
    </submittedName>
</protein>
<organism evidence="1 2">
    <name type="scientific">Xanthomonas hyacinthi</name>
    <dbReference type="NCBI Taxonomy" id="56455"/>
    <lineage>
        <taxon>Bacteria</taxon>
        <taxon>Pseudomonadati</taxon>
        <taxon>Pseudomonadota</taxon>
        <taxon>Gammaproteobacteria</taxon>
        <taxon>Lysobacterales</taxon>
        <taxon>Lysobacteraceae</taxon>
        <taxon>Xanthomonas</taxon>
    </lineage>
</organism>
<dbReference type="PANTHER" id="PTHR43313">
    <property type="entry name" value="SHORT-CHAIN DEHYDROGENASE/REDUCTASE FAMILY 9C"/>
    <property type="match status" value="1"/>
</dbReference>
<dbReference type="Pfam" id="PF00106">
    <property type="entry name" value="adh_short"/>
    <property type="match status" value="1"/>
</dbReference>
<dbReference type="AlphaFoldDB" id="A0A2S7EQB5"/>